<evidence type="ECO:0008006" key="4">
    <source>
        <dbReference type="Google" id="ProtNLM"/>
    </source>
</evidence>
<reference evidence="2 3" key="1">
    <citation type="journal article" date="2015" name="Nature">
        <title>rRNA introns, odd ribosomes, and small enigmatic genomes across a large radiation of phyla.</title>
        <authorList>
            <person name="Brown C.T."/>
            <person name="Hug L.A."/>
            <person name="Thomas B.C."/>
            <person name="Sharon I."/>
            <person name="Castelle C.J."/>
            <person name="Singh A."/>
            <person name="Wilkins M.J."/>
            <person name="Williams K.H."/>
            <person name="Banfield J.F."/>
        </authorList>
    </citation>
    <scope>NUCLEOTIDE SEQUENCE [LARGE SCALE GENOMIC DNA]</scope>
</reference>
<keyword evidence="1" id="KW-1133">Transmembrane helix</keyword>
<protein>
    <recommendedName>
        <fullName evidence="4">Septum formation initiator</fullName>
    </recommendedName>
</protein>
<name>A0A0G1Q2G2_9BACT</name>
<feature type="transmembrane region" description="Helical" evidence="1">
    <location>
        <begin position="12"/>
        <end position="33"/>
    </location>
</feature>
<dbReference type="Proteomes" id="UP000034264">
    <property type="component" value="Unassembled WGS sequence"/>
</dbReference>
<keyword evidence="1" id="KW-0472">Membrane</keyword>
<dbReference type="AlphaFoldDB" id="A0A0G1Q2G2"/>
<evidence type="ECO:0000313" key="2">
    <source>
        <dbReference type="EMBL" id="KKU02850.1"/>
    </source>
</evidence>
<evidence type="ECO:0000256" key="1">
    <source>
        <dbReference type="SAM" id="Phobius"/>
    </source>
</evidence>
<dbReference type="InterPro" id="IPR007060">
    <property type="entry name" value="FtsL/DivIC"/>
</dbReference>
<dbReference type="Pfam" id="PF04977">
    <property type="entry name" value="DivIC"/>
    <property type="match status" value="1"/>
</dbReference>
<accession>A0A0G1Q2G2</accession>
<gene>
    <name evidence="2" type="ORF">UX05_C0006G0023</name>
</gene>
<sequence>MIIGNMKTKNRVLYWGLVLVMGVFTVRLSANVWRLWKAGDRIKDAESGVRSQELENQELKKRLAEVQSPEFIEKEAREKLGLGKEGETIVVLPKIESEPSFAKASEGRQPNWRRWWKVYIAD</sequence>
<evidence type="ECO:0000313" key="3">
    <source>
        <dbReference type="Proteomes" id="UP000034264"/>
    </source>
</evidence>
<proteinExistence type="predicted"/>
<keyword evidence="1" id="KW-0812">Transmembrane</keyword>
<comment type="caution">
    <text evidence="2">The sequence shown here is derived from an EMBL/GenBank/DDBJ whole genome shotgun (WGS) entry which is preliminary data.</text>
</comment>
<organism evidence="2 3">
    <name type="scientific">Candidatus Amesbacteria bacterium GW2011_GWC2_45_19</name>
    <dbReference type="NCBI Taxonomy" id="1618366"/>
    <lineage>
        <taxon>Bacteria</taxon>
        <taxon>Candidatus Amesiibacteriota</taxon>
    </lineage>
</organism>
<dbReference type="EMBL" id="LCKS01000006">
    <property type="protein sequence ID" value="KKU02850.1"/>
    <property type="molecule type" value="Genomic_DNA"/>
</dbReference>